<accession>A0A2K2D6G7</accession>
<evidence type="ECO:0000313" key="1">
    <source>
        <dbReference type="EMBL" id="PNT69870.1"/>
    </source>
</evidence>
<dbReference type="EMBL" id="CM000881">
    <property type="protein sequence ID" value="PNT69870.1"/>
    <property type="molecule type" value="Genomic_DNA"/>
</dbReference>
<keyword evidence="3" id="KW-1185">Reference proteome</keyword>
<dbReference type="Proteomes" id="UP000008810">
    <property type="component" value="Chromosome 2"/>
</dbReference>
<evidence type="ECO:0008006" key="4">
    <source>
        <dbReference type="Google" id="ProtNLM"/>
    </source>
</evidence>
<dbReference type="AlphaFoldDB" id="A0A2K2D6G7"/>
<sequence>MIPLVIYCMAASYSSSQVQRASAYVLLDVCTILWSLCYLHGDLILTYIALFYRNPAVDRFTTATKISEDPFLFESIVSEDLLKQKRMIHHDS</sequence>
<organism evidence="1">
    <name type="scientific">Brachypodium distachyon</name>
    <name type="common">Purple false brome</name>
    <name type="synonym">Trachynia distachya</name>
    <dbReference type="NCBI Taxonomy" id="15368"/>
    <lineage>
        <taxon>Eukaryota</taxon>
        <taxon>Viridiplantae</taxon>
        <taxon>Streptophyta</taxon>
        <taxon>Embryophyta</taxon>
        <taxon>Tracheophyta</taxon>
        <taxon>Spermatophyta</taxon>
        <taxon>Magnoliopsida</taxon>
        <taxon>Liliopsida</taxon>
        <taxon>Poales</taxon>
        <taxon>Poaceae</taxon>
        <taxon>BOP clade</taxon>
        <taxon>Pooideae</taxon>
        <taxon>Stipodae</taxon>
        <taxon>Brachypodieae</taxon>
        <taxon>Brachypodium</taxon>
    </lineage>
</organism>
<gene>
    <name evidence="1" type="ORF">BRADI_2g01795v3</name>
</gene>
<dbReference type="EnsemblPlants" id="PNT69870">
    <property type="protein sequence ID" value="PNT69870"/>
    <property type="gene ID" value="BRADI_2g01795v3"/>
</dbReference>
<reference evidence="2" key="3">
    <citation type="submission" date="2018-08" db="UniProtKB">
        <authorList>
            <consortium name="EnsemblPlants"/>
        </authorList>
    </citation>
    <scope>IDENTIFICATION</scope>
    <source>
        <strain evidence="2">cv. Bd21</strain>
    </source>
</reference>
<name>A0A2K2D6G7_BRADI</name>
<dbReference type="Gramene" id="PNT69870">
    <property type="protein sequence ID" value="PNT69870"/>
    <property type="gene ID" value="BRADI_2g01795v3"/>
</dbReference>
<reference evidence="1 2" key="1">
    <citation type="journal article" date="2010" name="Nature">
        <title>Genome sequencing and analysis of the model grass Brachypodium distachyon.</title>
        <authorList>
            <consortium name="International Brachypodium Initiative"/>
        </authorList>
    </citation>
    <scope>NUCLEOTIDE SEQUENCE [LARGE SCALE GENOMIC DNA]</scope>
    <source>
        <strain evidence="1 2">Bd21</strain>
    </source>
</reference>
<evidence type="ECO:0000313" key="3">
    <source>
        <dbReference type="Proteomes" id="UP000008810"/>
    </source>
</evidence>
<proteinExistence type="predicted"/>
<protein>
    <recommendedName>
        <fullName evidence="4">DUF4220 domain-containing protein</fullName>
    </recommendedName>
</protein>
<reference evidence="1" key="2">
    <citation type="submission" date="2017-06" db="EMBL/GenBank/DDBJ databases">
        <title>WGS assembly of Brachypodium distachyon.</title>
        <authorList>
            <consortium name="The International Brachypodium Initiative"/>
            <person name="Lucas S."/>
            <person name="Harmon-Smith M."/>
            <person name="Lail K."/>
            <person name="Tice H."/>
            <person name="Grimwood J."/>
            <person name="Bruce D."/>
            <person name="Barry K."/>
            <person name="Shu S."/>
            <person name="Lindquist E."/>
            <person name="Wang M."/>
            <person name="Pitluck S."/>
            <person name="Vogel J.P."/>
            <person name="Garvin D.F."/>
            <person name="Mockler T.C."/>
            <person name="Schmutz J."/>
            <person name="Rokhsar D."/>
            <person name="Bevan M.W."/>
        </authorList>
    </citation>
    <scope>NUCLEOTIDE SEQUENCE</scope>
    <source>
        <strain evidence="1">Bd21</strain>
    </source>
</reference>
<evidence type="ECO:0000313" key="2">
    <source>
        <dbReference type="EnsemblPlants" id="PNT69870"/>
    </source>
</evidence>
<dbReference type="InParanoid" id="A0A2K2D6G7"/>